<dbReference type="PANTHER" id="PTHR43708:SF3">
    <property type="entry name" value="OXIDOREDUCTASE"/>
    <property type="match status" value="1"/>
</dbReference>
<reference evidence="3 4" key="1">
    <citation type="submission" date="2024-01" db="EMBL/GenBank/DDBJ databases">
        <title>Multi-omics insights into the function and evolution of sodium benzoate biodegradation pathways in Benzoatithermus flavus gen. nov., sp. nov. from hot spring.</title>
        <authorList>
            <person name="Hu C.-J."/>
            <person name="Li W.-J."/>
        </authorList>
    </citation>
    <scope>NUCLEOTIDE SEQUENCE [LARGE SCALE GENOMIC DNA]</scope>
    <source>
        <strain evidence="3 4">SYSU G07066</strain>
    </source>
</reference>
<dbReference type="Pfam" id="PF22725">
    <property type="entry name" value="GFO_IDH_MocA_C3"/>
    <property type="match status" value="1"/>
</dbReference>
<dbReference type="EMBL" id="JBBLZC010000027">
    <property type="protein sequence ID" value="MEK0085466.1"/>
    <property type="molecule type" value="Genomic_DNA"/>
</dbReference>
<feature type="domain" description="GFO/IDH/MocA-like oxidoreductase" evidence="2">
    <location>
        <begin position="151"/>
        <end position="282"/>
    </location>
</feature>
<dbReference type="InterPro" id="IPR055170">
    <property type="entry name" value="GFO_IDH_MocA-like_dom"/>
</dbReference>
<comment type="caution">
    <text evidence="3">The sequence shown here is derived from an EMBL/GenBank/DDBJ whole genome shotgun (WGS) entry which is preliminary data.</text>
</comment>
<evidence type="ECO:0000259" key="2">
    <source>
        <dbReference type="Pfam" id="PF22725"/>
    </source>
</evidence>
<dbReference type="InterPro" id="IPR000683">
    <property type="entry name" value="Gfo/Idh/MocA-like_OxRdtase_N"/>
</dbReference>
<proteinExistence type="predicted"/>
<dbReference type="InterPro" id="IPR036291">
    <property type="entry name" value="NAD(P)-bd_dom_sf"/>
</dbReference>
<keyword evidence="4" id="KW-1185">Reference proteome</keyword>
<dbReference type="PANTHER" id="PTHR43708">
    <property type="entry name" value="CONSERVED EXPRESSED OXIDOREDUCTASE (EUROFUNG)"/>
    <property type="match status" value="1"/>
</dbReference>
<feature type="domain" description="Gfo/Idh/MocA-like oxidoreductase N-terminal" evidence="1">
    <location>
        <begin position="13"/>
        <end position="141"/>
    </location>
</feature>
<name>A0ABU8XWP5_9PROT</name>
<evidence type="ECO:0000313" key="3">
    <source>
        <dbReference type="EMBL" id="MEK0085466.1"/>
    </source>
</evidence>
<accession>A0ABU8XWP5</accession>
<dbReference type="Proteomes" id="UP001375743">
    <property type="component" value="Unassembled WGS sequence"/>
</dbReference>
<evidence type="ECO:0000313" key="4">
    <source>
        <dbReference type="Proteomes" id="UP001375743"/>
    </source>
</evidence>
<dbReference type="SUPFAM" id="SSF51735">
    <property type="entry name" value="NAD(P)-binding Rossmann-fold domains"/>
    <property type="match status" value="1"/>
</dbReference>
<dbReference type="RefSeq" id="WP_418161314.1">
    <property type="nucleotide sequence ID" value="NZ_JBBLZC010000027.1"/>
</dbReference>
<dbReference type="Gene3D" id="3.30.360.10">
    <property type="entry name" value="Dihydrodipicolinate Reductase, domain 2"/>
    <property type="match status" value="1"/>
</dbReference>
<evidence type="ECO:0000259" key="1">
    <source>
        <dbReference type="Pfam" id="PF01408"/>
    </source>
</evidence>
<sequence length="402" mass="43395">MNPVLEMLGRRLRLAVVGGGPGSFIGPVHRTAARLDDRFEIVAAVLSSDAERSRRAAMELGIAAERAYGGWQELLEAERARAQDGADVVAVMTPNGSHHAICARALELGFDVICDKPLTTSLADALDLVRRVRASGRIFCLTHNYTAYPMVRQARDMVRAGVIGEVRQIQLAYVQGHNATLVEADAAGRGWRFDPAACGPSLILGDIGTHAHHLGAFVSGLELEEVMAEVWASVPGRRADDAATVLMRWSGGARGAMWVTNAAAGAEHGLSFRIFGEKGGLEWHQEHPNELLHRRLGGFPELLTRRLHGALTPSAERAARIEIGHPEGYQEAFANLYKDAAEAIAARIAGRPCDPLALDFPGVEDGARGIAMIEACLESARTGRWTKARLELRSASWSGRKS</sequence>
<gene>
    <name evidence="3" type="ORF">U1T56_20120</name>
</gene>
<dbReference type="InterPro" id="IPR051317">
    <property type="entry name" value="Gfo/Idh/MocA_oxidoreduct"/>
</dbReference>
<organism evidence="3 4">
    <name type="scientific">Benzoatithermus flavus</name>
    <dbReference type="NCBI Taxonomy" id="3108223"/>
    <lineage>
        <taxon>Bacteria</taxon>
        <taxon>Pseudomonadati</taxon>
        <taxon>Pseudomonadota</taxon>
        <taxon>Alphaproteobacteria</taxon>
        <taxon>Geminicoccales</taxon>
        <taxon>Geminicoccaceae</taxon>
        <taxon>Benzoatithermus</taxon>
    </lineage>
</organism>
<dbReference type="SUPFAM" id="SSF55347">
    <property type="entry name" value="Glyceraldehyde-3-phosphate dehydrogenase-like, C-terminal domain"/>
    <property type="match status" value="1"/>
</dbReference>
<dbReference type="Pfam" id="PF01408">
    <property type="entry name" value="GFO_IDH_MocA"/>
    <property type="match status" value="1"/>
</dbReference>
<protein>
    <submittedName>
        <fullName evidence="3">Gfo/Idh/MocA family oxidoreductase</fullName>
    </submittedName>
</protein>
<dbReference type="Gene3D" id="3.40.50.720">
    <property type="entry name" value="NAD(P)-binding Rossmann-like Domain"/>
    <property type="match status" value="1"/>
</dbReference>